<accession>A0A5C1QR35</accession>
<protein>
    <submittedName>
        <fullName evidence="7">FAD-binding protein</fullName>
    </submittedName>
</protein>
<dbReference type="InterPro" id="IPR016164">
    <property type="entry name" value="FAD-linked_Oxase-like_C"/>
</dbReference>
<dbReference type="InterPro" id="IPR051914">
    <property type="entry name" value="FAD-linked_OxidoTrans_Type4"/>
</dbReference>
<organism evidence="7 8">
    <name type="scientific">Oceanispirochaeta crateris</name>
    <dbReference type="NCBI Taxonomy" id="2518645"/>
    <lineage>
        <taxon>Bacteria</taxon>
        <taxon>Pseudomonadati</taxon>
        <taxon>Spirochaetota</taxon>
        <taxon>Spirochaetia</taxon>
        <taxon>Spirochaetales</taxon>
        <taxon>Spirochaetaceae</taxon>
        <taxon>Oceanispirochaeta</taxon>
    </lineage>
</organism>
<dbReference type="Pfam" id="PF01565">
    <property type="entry name" value="FAD_binding_4"/>
    <property type="match status" value="1"/>
</dbReference>
<dbReference type="Gene3D" id="1.10.45.10">
    <property type="entry name" value="Vanillyl-alcohol Oxidase, Chain A, domain 4"/>
    <property type="match status" value="1"/>
</dbReference>
<dbReference type="SUPFAM" id="SSF55103">
    <property type="entry name" value="FAD-linked oxidases, C-terminal domain"/>
    <property type="match status" value="1"/>
</dbReference>
<dbReference type="InterPro" id="IPR036318">
    <property type="entry name" value="FAD-bd_PCMH-like_sf"/>
</dbReference>
<feature type="domain" description="FAD-binding PCMH-type" evidence="6">
    <location>
        <begin position="80"/>
        <end position="259"/>
    </location>
</feature>
<evidence type="ECO:0000256" key="5">
    <source>
        <dbReference type="SAM" id="MobiDB-lite"/>
    </source>
</evidence>
<dbReference type="KEGG" id="ock:EXM22_00530"/>
<dbReference type="Gene3D" id="3.30.465.10">
    <property type="match status" value="1"/>
</dbReference>
<dbReference type="Proteomes" id="UP000324209">
    <property type="component" value="Chromosome"/>
</dbReference>
<evidence type="ECO:0000259" key="6">
    <source>
        <dbReference type="PROSITE" id="PS51387"/>
    </source>
</evidence>
<evidence type="ECO:0000256" key="4">
    <source>
        <dbReference type="ARBA" id="ARBA00023002"/>
    </source>
</evidence>
<dbReference type="GO" id="GO:0071949">
    <property type="term" value="F:FAD binding"/>
    <property type="evidence" value="ECO:0007669"/>
    <property type="project" value="InterPro"/>
</dbReference>
<evidence type="ECO:0000313" key="7">
    <source>
        <dbReference type="EMBL" id="QEN09818.1"/>
    </source>
</evidence>
<evidence type="ECO:0000256" key="1">
    <source>
        <dbReference type="ARBA" id="ARBA00001974"/>
    </source>
</evidence>
<comment type="cofactor">
    <cofactor evidence="1">
        <name>FAD</name>
        <dbReference type="ChEBI" id="CHEBI:57692"/>
    </cofactor>
</comment>
<feature type="region of interest" description="Disordered" evidence="5">
    <location>
        <begin position="1"/>
        <end position="27"/>
    </location>
</feature>
<dbReference type="EMBL" id="CP036150">
    <property type="protein sequence ID" value="QEN09818.1"/>
    <property type="molecule type" value="Genomic_DNA"/>
</dbReference>
<dbReference type="SUPFAM" id="SSF56176">
    <property type="entry name" value="FAD-binding/transporter-associated domain-like"/>
    <property type="match status" value="1"/>
</dbReference>
<dbReference type="InterPro" id="IPR016166">
    <property type="entry name" value="FAD-bd_PCMH"/>
</dbReference>
<keyword evidence="3" id="KW-0274">FAD</keyword>
<evidence type="ECO:0000256" key="2">
    <source>
        <dbReference type="ARBA" id="ARBA00022630"/>
    </source>
</evidence>
<dbReference type="GO" id="GO:0016491">
    <property type="term" value="F:oxidoreductase activity"/>
    <property type="evidence" value="ECO:0007669"/>
    <property type="project" value="UniProtKB-KW"/>
</dbReference>
<gene>
    <name evidence="7" type="ORF">EXM22_00530</name>
</gene>
<dbReference type="FunFam" id="1.10.45.10:FF:000001">
    <property type="entry name" value="D-lactate dehydrogenase mitochondrial"/>
    <property type="match status" value="1"/>
</dbReference>
<dbReference type="Pfam" id="PF02913">
    <property type="entry name" value="FAD-oxidase_C"/>
    <property type="match status" value="1"/>
</dbReference>
<dbReference type="InterPro" id="IPR004113">
    <property type="entry name" value="FAD-bd_oxidored_4_C"/>
</dbReference>
<dbReference type="AlphaFoldDB" id="A0A5C1QR35"/>
<dbReference type="PROSITE" id="PS51387">
    <property type="entry name" value="FAD_PCMH"/>
    <property type="match status" value="1"/>
</dbReference>
<dbReference type="PANTHER" id="PTHR42934:SF2">
    <property type="entry name" value="GLYCOLATE OXIDASE SUBUNIT GLCD"/>
    <property type="match status" value="1"/>
</dbReference>
<proteinExistence type="predicted"/>
<dbReference type="Gene3D" id="3.30.70.2740">
    <property type="match status" value="1"/>
</dbReference>
<keyword evidence="8" id="KW-1185">Reference proteome</keyword>
<name>A0A5C1QR35_9SPIO</name>
<keyword evidence="4" id="KW-0560">Oxidoreductase</keyword>
<dbReference type="InterPro" id="IPR016171">
    <property type="entry name" value="Vanillyl_alc_oxidase_C-sub2"/>
</dbReference>
<dbReference type="Gene3D" id="3.30.70.2190">
    <property type="match status" value="1"/>
</dbReference>
<dbReference type="InterPro" id="IPR016169">
    <property type="entry name" value="FAD-bd_PCMH_sub2"/>
</dbReference>
<sequence>MPELIRQLGGKSSDLDIPQEKTSSQTEKKIFRTRTSASPYARVNKAHVKELKTIVGQGNVIVDEERLESYSHDETDASEYAVIPEVVVLPSTTEEVSKIMKLANRENIPVTPRGAGSGLSGGAIPCFGGILISVEKMNSLIELDVDNMVAEVEAGMITNEFAQEVQERGLFFAGYPMSLETCFIGGNIAENAGGGKAVKYGVTGRYIMGLEMVTPTGDIVRLGGKAPKDVSGYDLKQLIVGSEGTLGIVTKATIRLIGLPTVSADLLVLFDTPRQAIDAVPVIIKSGIVPTGLEFMDRLSAQTSCRYLNESLPYGEAGAMLLIELDGNNSKQVEADLLTVGELCMQSSATQVFVAEDSNTKERIWNVRRNVAEAFKVFSPVQSLEDIVVPTSRIPELIPELERVSQKYGMLIPCYGHAGDGNLHATLVKDPEMSMETWKVNEDAALKEIYRITMGFGGKISGEHGIGLKRKSYLKDLIDPVELDLMRGIKKAWDPKNILNPGKIFD</sequence>
<reference evidence="7 8" key="1">
    <citation type="submission" date="2019-02" db="EMBL/GenBank/DDBJ databases">
        <title>Complete Genome Sequence and Methylome Analysis of free living Spirochaetas.</title>
        <authorList>
            <person name="Fomenkov A."/>
            <person name="Dubinina G."/>
            <person name="Leshcheva N."/>
            <person name="Mikheeva N."/>
            <person name="Grabovich M."/>
            <person name="Vincze T."/>
            <person name="Roberts R.J."/>
        </authorList>
    </citation>
    <scope>NUCLEOTIDE SEQUENCE [LARGE SCALE GENOMIC DNA]</scope>
    <source>
        <strain evidence="7 8">K2</strain>
    </source>
</reference>
<dbReference type="InterPro" id="IPR016167">
    <property type="entry name" value="FAD-bd_PCMH_sub1"/>
</dbReference>
<evidence type="ECO:0000256" key="3">
    <source>
        <dbReference type="ARBA" id="ARBA00022827"/>
    </source>
</evidence>
<dbReference type="Gene3D" id="3.30.43.10">
    <property type="entry name" value="Uridine Diphospho-n-acetylenolpyruvylglucosamine Reductase, domain 2"/>
    <property type="match status" value="1"/>
</dbReference>
<evidence type="ECO:0000313" key="8">
    <source>
        <dbReference type="Proteomes" id="UP000324209"/>
    </source>
</evidence>
<dbReference type="PANTHER" id="PTHR42934">
    <property type="entry name" value="GLYCOLATE OXIDASE SUBUNIT GLCD"/>
    <property type="match status" value="1"/>
</dbReference>
<dbReference type="OrthoDB" id="9767256at2"/>
<dbReference type="InterPro" id="IPR006094">
    <property type="entry name" value="Oxid_FAD_bind_N"/>
</dbReference>
<keyword evidence="2" id="KW-0285">Flavoprotein</keyword>